<dbReference type="PANTHER" id="PTHR30408:SF12">
    <property type="entry name" value="TYPE I RESTRICTION ENZYME MJAVIII SPECIFICITY SUBUNIT"/>
    <property type="match status" value="1"/>
</dbReference>
<accession>A0A7Y7M0T3</accession>
<dbReference type="GO" id="GO:0003677">
    <property type="term" value="F:DNA binding"/>
    <property type="evidence" value="ECO:0007669"/>
    <property type="project" value="UniProtKB-KW"/>
</dbReference>
<organism evidence="5 6">
    <name type="scientific">Arthrobacter wenxiniae</name>
    <dbReference type="NCBI Taxonomy" id="2713570"/>
    <lineage>
        <taxon>Bacteria</taxon>
        <taxon>Bacillati</taxon>
        <taxon>Actinomycetota</taxon>
        <taxon>Actinomycetes</taxon>
        <taxon>Micrococcales</taxon>
        <taxon>Micrococcaceae</taxon>
        <taxon>Arthrobacter</taxon>
    </lineage>
</organism>
<comment type="caution">
    <text evidence="5">The sequence shown here is derived from an EMBL/GenBank/DDBJ whole genome shotgun (WGS) entry which is preliminary data.</text>
</comment>
<dbReference type="SUPFAM" id="SSF116734">
    <property type="entry name" value="DNA methylase specificity domain"/>
    <property type="match status" value="2"/>
</dbReference>
<dbReference type="Proteomes" id="UP000543556">
    <property type="component" value="Unassembled WGS sequence"/>
</dbReference>
<evidence type="ECO:0000256" key="3">
    <source>
        <dbReference type="ARBA" id="ARBA00023125"/>
    </source>
</evidence>
<dbReference type="InterPro" id="IPR000055">
    <property type="entry name" value="Restrct_endonuc_typeI_TRD"/>
</dbReference>
<dbReference type="GO" id="GO:0009307">
    <property type="term" value="P:DNA restriction-modification system"/>
    <property type="evidence" value="ECO:0007669"/>
    <property type="project" value="UniProtKB-KW"/>
</dbReference>
<proteinExistence type="inferred from homology"/>
<feature type="domain" description="Type I restriction modification DNA specificity" evidence="4">
    <location>
        <begin position="67"/>
        <end position="184"/>
    </location>
</feature>
<comment type="similarity">
    <text evidence="1">Belongs to the type-I restriction system S methylase family.</text>
</comment>
<dbReference type="Gene3D" id="3.90.220.20">
    <property type="entry name" value="DNA methylase specificity domains"/>
    <property type="match status" value="2"/>
</dbReference>
<gene>
    <name evidence="5" type="ORF">G6034_15930</name>
</gene>
<dbReference type="CDD" id="cd17243">
    <property type="entry name" value="RMtype1_S_AchA6I-TRD2-CR2_like"/>
    <property type="match status" value="1"/>
</dbReference>
<dbReference type="Pfam" id="PF01420">
    <property type="entry name" value="Methylase_S"/>
    <property type="match status" value="2"/>
</dbReference>
<name>A0A7Y7M0T3_9MICC</name>
<keyword evidence="2" id="KW-0680">Restriction system</keyword>
<dbReference type="RefSeq" id="WP_176636092.1">
    <property type="nucleotide sequence ID" value="NZ_JAAMFM010000030.1"/>
</dbReference>
<dbReference type="InterPro" id="IPR052021">
    <property type="entry name" value="Type-I_RS_S_subunit"/>
</dbReference>
<sequence>MSQWKTYSMRDVTNITDFVANGSFESLRVNVNTSTELGFAILVRLVDHNSGWKGQLSYVDEASYTFLKKSRLEPGDVVVSNVGANAGTVFRVPNLGMPVTLGPNSVVCHPLDPSVLDRRFLYYMLVSPLGQSLLGGIISGSAQPKFNKTSLRQLQIPLPPLEEQQAIAEVLGALDDKIAANTKLAATAHELAALIYEQATSPMSIVPMSSVLSPVLGGTPPRSREDFWGGDRLWASAKDITGADFYTVVDTDEKISQSAVEKTKAKPLPAGSVILTARGTVGAVARLAVPASFNQSCYGFVPGTVPAGVLYFSIVNATKRAKAIAHGSVFDTITMKTFDHLEFPDFRGGAMSKMESKITPFLDAITGAVLENRCLAATRDALLPQLMSGKLRVKDAEALVSAAV</sequence>
<protein>
    <recommendedName>
        <fullName evidence="4">Type I restriction modification DNA specificity domain-containing protein</fullName>
    </recommendedName>
</protein>
<keyword evidence="3" id="KW-0238">DNA-binding</keyword>
<evidence type="ECO:0000313" key="6">
    <source>
        <dbReference type="Proteomes" id="UP000543556"/>
    </source>
</evidence>
<evidence type="ECO:0000259" key="4">
    <source>
        <dbReference type="Pfam" id="PF01420"/>
    </source>
</evidence>
<evidence type="ECO:0000256" key="2">
    <source>
        <dbReference type="ARBA" id="ARBA00022747"/>
    </source>
</evidence>
<evidence type="ECO:0000256" key="1">
    <source>
        <dbReference type="ARBA" id="ARBA00010923"/>
    </source>
</evidence>
<reference evidence="5 6" key="1">
    <citation type="submission" date="2020-02" db="EMBL/GenBank/DDBJ databases">
        <title>Genome sequence of strain AETb3-4.</title>
        <authorList>
            <person name="Gao J."/>
            <person name="Zhang X."/>
        </authorList>
    </citation>
    <scope>NUCLEOTIDE SEQUENCE [LARGE SCALE GENOMIC DNA]</scope>
    <source>
        <strain evidence="5 6">AETb3-4</strain>
    </source>
</reference>
<evidence type="ECO:0000313" key="5">
    <source>
        <dbReference type="EMBL" id="NVM96369.1"/>
    </source>
</evidence>
<feature type="domain" description="Type I restriction modification DNA specificity" evidence="4">
    <location>
        <begin position="243"/>
        <end position="344"/>
    </location>
</feature>
<dbReference type="PANTHER" id="PTHR30408">
    <property type="entry name" value="TYPE-1 RESTRICTION ENZYME ECOKI SPECIFICITY PROTEIN"/>
    <property type="match status" value="1"/>
</dbReference>
<keyword evidence="6" id="KW-1185">Reference proteome</keyword>
<dbReference type="InterPro" id="IPR044946">
    <property type="entry name" value="Restrct_endonuc_typeI_TRD_sf"/>
</dbReference>
<dbReference type="AlphaFoldDB" id="A0A7Y7M0T3"/>
<dbReference type="EMBL" id="JAAMFM010000030">
    <property type="protein sequence ID" value="NVM96369.1"/>
    <property type="molecule type" value="Genomic_DNA"/>
</dbReference>